<sequence length="102" mass="11229">MEKKEIPVEIINFINLEIEAINSFSGSAVELSKRIKKAQSGIIKKIEKDLKLVPKNYYRSIWLALGMSAFGIPIGLGIGLSLGNLAFLGIGLNWSCNRNCYG</sequence>
<evidence type="ECO:0000313" key="2">
    <source>
        <dbReference type="EMBL" id="MFE3871745.1"/>
    </source>
</evidence>
<proteinExistence type="predicted"/>
<evidence type="ECO:0000256" key="1">
    <source>
        <dbReference type="SAM" id="Phobius"/>
    </source>
</evidence>
<reference evidence="2 3" key="1">
    <citation type="submission" date="2024-06" db="EMBL/GenBank/DDBJ databases">
        <title>Flavobacterium spp. isolated from glacier.</title>
        <authorList>
            <person name="Han D."/>
        </authorList>
    </citation>
    <scope>NUCLEOTIDE SEQUENCE [LARGE SCALE GENOMIC DNA]</scope>
    <source>
        <strain evidence="2 3">ZS1P70</strain>
    </source>
</reference>
<comment type="caution">
    <text evidence="2">The sequence shown here is derived from an EMBL/GenBank/DDBJ whole genome shotgun (WGS) entry which is preliminary data.</text>
</comment>
<name>A0ABW6I7G9_9FLAO</name>
<feature type="transmembrane region" description="Helical" evidence="1">
    <location>
        <begin position="61"/>
        <end position="82"/>
    </location>
</feature>
<dbReference type="Proteomes" id="UP001600107">
    <property type="component" value="Unassembled WGS sequence"/>
</dbReference>
<keyword evidence="1" id="KW-0812">Transmembrane</keyword>
<accession>A0ABW6I7G9</accession>
<keyword evidence="1" id="KW-1133">Transmembrane helix</keyword>
<gene>
    <name evidence="2" type="ORF">ACFX5F_10990</name>
</gene>
<keyword evidence="3" id="KW-1185">Reference proteome</keyword>
<organism evidence="2 3">
    <name type="scientific">Flavobacterium zhoui</name>
    <dbReference type="NCBI Taxonomy" id="3230414"/>
    <lineage>
        <taxon>Bacteria</taxon>
        <taxon>Pseudomonadati</taxon>
        <taxon>Bacteroidota</taxon>
        <taxon>Flavobacteriia</taxon>
        <taxon>Flavobacteriales</taxon>
        <taxon>Flavobacteriaceae</taxon>
        <taxon>Flavobacterium</taxon>
    </lineage>
</organism>
<keyword evidence="1" id="KW-0472">Membrane</keyword>
<dbReference type="EMBL" id="JBHZPY010000009">
    <property type="protein sequence ID" value="MFE3871745.1"/>
    <property type="molecule type" value="Genomic_DNA"/>
</dbReference>
<evidence type="ECO:0000313" key="3">
    <source>
        <dbReference type="Proteomes" id="UP001600107"/>
    </source>
</evidence>
<protein>
    <submittedName>
        <fullName evidence="2">Uncharacterized protein</fullName>
    </submittedName>
</protein>
<dbReference type="RefSeq" id="WP_379852082.1">
    <property type="nucleotide sequence ID" value="NZ_JBHZPY010000009.1"/>
</dbReference>